<dbReference type="Pfam" id="PF00241">
    <property type="entry name" value="Cofilin_ADF"/>
    <property type="match status" value="1"/>
</dbReference>
<evidence type="ECO:0000313" key="7">
    <source>
        <dbReference type="EMBL" id="CAI5444463.1"/>
    </source>
</evidence>
<dbReference type="GO" id="GO:0030833">
    <property type="term" value="P:regulation of actin filament polymerization"/>
    <property type="evidence" value="ECO:0007669"/>
    <property type="project" value="TreeGrafter"/>
</dbReference>
<dbReference type="Proteomes" id="UP001152747">
    <property type="component" value="Unassembled WGS sequence"/>
</dbReference>
<evidence type="ECO:0000259" key="6">
    <source>
        <dbReference type="PROSITE" id="PS51263"/>
    </source>
</evidence>
<evidence type="ECO:0000256" key="4">
    <source>
        <dbReference type="SAM" id="MobiDB-lite"/>
    </source>
</evidence>
<dbReference type="AlphaFoldDB" id="A0A9P1IH59"/>
<dbReference type="GO" id="GO:0030425">
    <property type="term" value="C:dendrite"/>
    <property type="evidence" value="ECO:0007669"/>
    <property type="project" value="TreeGrafter"/>
</dbReference>
<proteinExistence type="predicted"/>
<dbReference type="PANTHER" id="PTHR10829">
    <property type="entry name" value="CORTACTIN AND DREBRIN"/>
    <property type="match status" value="1"/>
</dbReference>
<name>A0A9P1IH59_9PELO</name>
<keyword evidence="3" id="KW-0175">Coiled coil</keyword>
<protein>
    <recommendedName>
        <fullName evidence="9">SH3 domain-containing protein</fullName>
    </recommendedName>
</protein>
<feature type="coiled-coil region" evidence="3">
    <location>
        <begin position="313"/>
        <end position="347"/>
    </location>
</feature>
<dbReference type="SMART" id="SM00326">
    <property type="entry name" value="SH3"/>
    <property type="match status" value="1"/>
</dbReference>
<dbReference type="GO" id="GO:0030427">
    <property type="term" value="C:site of polarized growth"/>
    <property type="evidence" value="ECO:0007669"/>
    <property type="project" value="TreeGrafter"/>
</dbReference>
<comment type="caution">
    <text evidence="7">The sequence shown here is derived from an EMBL/GenBank/DDBJ whole genome shotgun (WGS) entry which is preliminary data.</text>
</comment>
<sequence length="628" mass="71458">MTLNYNAHEKQIEAAYRLVGDSADGDKWVIYDYEGNSNTLRVGEEGTGGLDEFAGSFSSGKLQFGVIAVRLSSDVIPKIVLIHWQGEGVPTLRLASTTQHAEEFRRFLKTVHIVLHARSEIDVEPDVIRKEVAKLPAANTTAHVESSYSLPEKIESVYKPTKPHVELNHSARDQFWNKMNDEEKKRVAEEKSAHQAQQKQYEADRQRTAAEIQSQAENYQPEKVTSVYKPIKPHVELKSSEREEFWNKMNEEEKKRVAEEKSAHQAQQKQYEADRQRTAAEIQSQAENYQPEKVTSVYKPIKPHVELKSSEREEFWNKMNEEEKKRIAEEKRENEAKQLKFDEERKRTANEIHEKMENGQFEKKEKPVITGGLVGSRKEIFASKDPLPLPKPIGSNGSSPTSTSAKKWPPVSTNHQNQEIRDVVNRQEAQNAAQEIPQEPTKVAYVPEPFVQKPISAPVPESQPTYDAYEVPPQEPEQPQSPPTFLPPAPKVTPTQLPPPPSQFSSQYDTLPEDSWGDEPEEKMPAHISSQYDLPPPSFEQQPEEPKQSYTSTTITPPKIDQYDFPPSVEESLKAMALWDYQAADDTEISFDPDDIITDIDQVDEGWWKGKSPNGQIGLFPANYVKLL</sequence>
<feature type="compositionally biased region" description="Polar residues" evidence="4">
    <location>
        <begin position="395"/>
        <end position="417"/>
    </location>
</feature>
<evidence type="ECO:0000256" key="1">
    <source>
        <dbReference type="ARBA" id="ARBA00022443"/>
    </source>
</evidence>
<dbReference type="SMART" id="SM00102">
    <property type="entry name" value="ADF"/>
    <property type="match status" value="1"/>
</dbReference>
<feature type="region of interest" description="Disordered" evidence="4">
    <location>
        <begin position="183"/>
        <end position="217"/>
    </location>
</feature>
<evidence type="ECO:0000259" key="5">
    <source>
        <dbReference type="PROSITE" id="PS50002"/>
    </source>
</evidence>
<dbReference type="PANTHER" id="PTHR10829:SF25">
    <property type="entry name" value="DREBRIN-LIKE PROTEIN"/>
    <property type="match status" value="1"/>
</dbReference>
<feature type="region of interest" description="Disordered" evidence="4">
    <location>
        <begin position="382"/>
        <end position="566"/>
    </location>
</feature>
<dbReference type="InterPro" id="IPR001452">
    <property type="entry name" value="SH3_domain"/>
</dbReference>
<dbReference type="PROSITE" id="PS50002">
    <property type="entry name" value="SH3"/>
    <property type="match status" value="1"/>
</dbReference>
<dbReference type="InterPro" id="IPR002108">
    <property type="entry name" value="ADF-H"/>
</dbReference>
<dbReference type="SUPFAM" id="SSF55753">
    <property type="entry name" value="Actin depolymerizing proteins"/>
    <property type="match status" value="1"/>
</dbReference>
<dbReference type="GO" id="GO:0030864">
    <property type="term" value="C:cortical actin cytoskeleton"/>
    <property type="evidence" value="ECO:0007669"/>
    <property type="project" value="TreeGrafter"/>
</dbReference>
<dbReference type="InterPro" id="IPR036028">
    <property type="entry name" value="SH3-like_dom_sf"/>
</dbReference>
<evidence type="ECO:0000313" key="8">
    <source>
        <dbReference type="Proteomes" id="UP001152747"/>
    </source>
</evidence>
<dbReference type="GO" id="GO:0098974">
    <property type="term" value="P:postsynaptic actin cytoskeleton organization"/>
    <property type="evidence" value="ECO:0007669"/>
    <property type="project" value="TreeGrafter"/>
</dbReference>
<evidence type="ECO:0000256" key="2">
    <source>
        <dbReference type="PROSITE-ProRule" id="PRU00192"/>
    </source>
</evidence>
<dbReference type="InterPro" id="IPR029006">
    <property type="entry name" value="ADF-H/Gelsolin-like_dom_sf"/>
</dbReference>
<gene>
    <name evidence="7" type="ORF">CAMP_LOCUS7100</name>
</gene>
<feature type="compositionally biased region" description="Pro residues" evidence="4">
    <location>
        <begin position="473"/>
        <end position="502"/>
    </location>
</feature>
<dbReference type="GO" id="GO:0051015">
    <property type="term" value="F:actin filament binding"/>
    <property type="evidence" value="ECO:0007669"/>
    <property type="project" value="TreeGrafter"/>
</dbReference>
<feature type="compositionally biased region" description="Acidic residues" evidence="4">
    <location>
        <begin position="511"/>
        <end position="521"/>
    </location>
</feature>
<dbReference type="SUPFAM" id="SSF50044">
    <property type="entry name" value="SH3-domain"/>
    <property type="match status" value="1"/>
</dbReference>
<dbReference type="GO" id="GO:0005884">
    <property type="term" value="C:actin filament"/>
    <property type="evidence" value="ECO:0007669"/>
    <property type="project" value="TreeGrafter"/>
</dbReference>
<organism evidence="7 8">
    <name type="scientific">Caenorhabditis angaria</name>
    <dbReference type="NCBI Taxonomy" id="860376"/>
    <lineage>
        <taxon>Eukaryota</taxon>
        <taxon>Metazoa</taxon>
        <taxon>Ecdysozoa</taxon>
        <taxon>Nematoda</taxon>
        <taxon>Chromadorea</taxon>
        <taxon>Rhabditida</taxon>
        <taxon>Rhabditina</taxon>
        <taxon>Rhabditomorpha</taxon>
        <taxon>Rhabditoidea</taxon>
        <taxon>Rhabditidae</taxon>
        <taxon>Peloderinae</taxon>
        <taxon>Caenorhabditis</taxon>
    </lineage>
</organism>
<evidence type="ECO:0000256" key="3">
    <source>
        <dbReference type="SAM" id="Coils"/>
    </source>
</evidence>
<dbReference type="GO" id="GO:0045773">
    <property type="term" value="P:positive regulation of axon extension"/>
    <property type="evidence" value="ECO:0007669"/>
    <property type="project" value="TreeGrafter"/>
</dbReference>
<feature type="region of interest" description="Disordered" evidence="4">
    <location>
        <begin position="255"/>
        <end position="295"/>
    </location>
</feature>
<dbReference type="Pfam" id="PF14604">
    <property type="entry name" value="SH3_9"/>
    <property type="match status" value="1"/>
</dbReference>
<feature type="compositionally biased region" description="Basic and acidic residues" evidence="4">
    <location>
        <begin position="183"/>
        <end position="193"/>
    </location>
</feature>
<feature type="domain" description="ADF-H" evidence="6">
    <location>
        <begin position="4"/>
        <end position="133"/>
    </location>
</feature>
<dbReference type="EMBL" id="CANHGI010000003">
    <property type="protein sequence ID" value="CAI5444463.1"/>
    <property type="molecule type" value="Genomic_DNA"/>
</dbReference>
<dbReference type="GO" id="GO:0030027">
    <property type="term" value="C:lamellipodium"/>
    <property type="evidence" value="ECO:0007669"/>
    <property type="project" value="TreeGrafter"/>
</dbReference>
<dbReference type="GO" id="GO:0048812">
    <property type="term" value="P:neuron projection morphogenesis"/>
    <property type="evidence" value="ECO:0007669"/>
    <property type="project" value="TreeGrafter"/>
</dbReference>
<dbReference type="PROSITE" id="PS51263">
    <property type="entry name" value="ADF_H"/>
    <property type="match status" value="1"/>
</dbReference>
<dbReference type="Gene3D" id="2.30.30.40">
    <property type="entry name" value="SH3 Domains"/>
    <property type="match status" value="1"/>
</dbReference>
<feature type="domain" description="SH3" evidence="5">
    <location>
        <begin position="570"/>
        <end position="628"/>
    </location>
</feature>
<dbReference type="GO" id="GO:0045211">
    <property type="term" value="C:postsynaptic membrane"/>
    <property type="evidence" value="ECO:0007669"/>
    <property type="project" value="TreeGrafter"/>
</dbReference>
<accession>A0A9P1IH59</accession>
<dbReference type="PRINTS" id="PR00452">
    <property type="entry name" value="SH3DOMAIN"/>
</dbReference>
<dbReference type="Gene3D" id="3.40.20.10">
    <property type="entry name" value="Severin"/>
    <property type="match status" value="1"/>
</dbReference>
<dbReference type="GO" id="GO:0014069">
    <property type="term" value="C:postsynaptic density"/>
    <property type="evidence" value="ECO:0007669"/>
    <property type="project" value="TreeGrafter"/>
</dbReference>
<dbReference type="OrthoDB" id="5971719at2759"/>
<dbReference type="FunFam" id="2.30.30.40:FF:000046">
    <property type="entry name" value="Drebrin-like protein isoform B"/>
    <property type="match status" value="1"/>
</dbReference>
<keyword evidence="8" id="KW-1185">Reference proteome</keyword>
<keyword evidence="1 2" id="KW-0728">SH3 domain</keyword>
<evidence type="ECO:0008006" key="9">
    <source>
        <dbReference type="Google" id="ProtNLM"/>
    </source>
</evidence>
<reference evidence="7" key="1">
    <citation type="submission" date="2022-11" db="EMBL/GenBank/DDBJ databases">
        <authorList>
            <person name="Kikuchi T."/>
        </authorList>
    </citation>
    <scope>NUCLEOTIDE SEQUENCE</scope>
    <source>
        <strain evidence="7">PS1010</strain>
    </source>
</reference>
<dbReference type="CDD" id="cd11281">
    <property type="entry name" value="ADF_drebrin_like"/>
    <property type="match status" value="1"/>
</dbReference>